<keyword evidence="4 6" id="KW-1133">Transmembrane helix</keyword>
<evidence type="ECO:0000313" key="7">
    <source>
        <dbReference type="EMBL" id="MBC8177301.1"/>
    </source>
</evidence>
<dbReference type="GO" id="GO:0035435">
    <property type="term" value="P:phosphate ion transmembrane transport"/>
    <property type="evidence" value="ECO:0007669"/>
    <property type="project" value="TreeGrafter"/>
</dbReference>
<feature type="transmembrane region" description="Helical" evidence="6">
    <location>
        <begin position="6"/>
        <end position="29"/>
    </location>
</feature>
<feature type="transmembrane region" description="Helical" evidence="6">
    <location>
        <begin position="84"/>
        <end position="102"/>
    </location>
</feature>
<feature type="transmembrane region" description="Helical" evidence="6">
    <location>
        <begin position="191"/>
        <end position="210"/>
    </location>
</feature>
<name>A0A8J6N028_9DELT</name>
<gene>
    <name evidence="7" type="ORF">H8E19_07825</name>
</gene>
<dbReference type="EMBL" id="JACNJD010000200">
    <property type="protein sequence ID" value="MBC8177301.1"/>
    <property type="molecule type" value="Genomic_DNA"/>
</dbReference>
<evidence type="ECO:0000256" key="4">
    <source>
        <dbReference type="ARBA" id="ARBA00022989"/>
    </source>
</evidence>
<keyword evidence="3 6" id="KW-0812">Transmembrane</keyword>
<dbReference type="Proteomes" id="UP000650524">
    <property type="component" value="Unassembled WGS sequence"/>
</dbReference>
<feature type="transmembrane region" description="Helical" evidence="6">
    <location>
        <begin position="41"/>
        <end position="64"/>
    </location>
</feature>
<evidence type="ECO:0000256" key="5">
    <source>
        <dbReference type="ARBA" id="ARBA00023136"/>
    </source>
</evidence>
<dbReference type="Pfam" id="PF01384">
    <property type="entry name" value="PHO4"/>
    <property type="match status" value="1"/>
</dbReference>
<feature type="transmembrane region" description="Helical" evidence="6">
    <location>
        <begin position="466"/>
        <end position="487"/>
    </location>
</feature>
<organism evidence="7 8">
    <name type="scientific">Candidatus Desulfacyla euxinica</name>
    <dbReference type="NCBI Taxonomy" id="2841693"/>
    <lineage>
        <taxon>Bacteria</taxon>
        <taxon>Deltaproteobacteria</taxon>
        <taxon>Candidatus Desulfacyla</taxon>
    </lineage>
</organism>
<dbReference type="InterPro" id="IPR001204">
    <property type="entry name" value="Phos_transporter"/>
</dbReference>
<accession>A0A8J6N028</accession>
<feature type="transmembrane region" description="Helical" evidence="6">
    <location>
        <begin position="152"/>
        <end position="179"/>
    </location>
</feature>
<dbReference type="GO" id="GO:0005315">
    <property type="term" value="F:phosphate transmembrane transporter activity"/>
    <property type="evidence" value="ECO:0007669"/>
    <property type="project" value="InterPro"/>
</dbReference>
<keyword evidence="2 6" id="KW-0813">Transport</keyword>
<reference evidence="7 8" key="1">
    <citation type="submission" date="2020-08" db="EMBL/GenBank/DDBJ databases">
        <title>Bridging the membrane lipid divide: bacteria of the FCB group superphylum have the potential to synthesize archaeal ether lipids.</title>
        <authorList>
            <person name="Villanueva L."/>
            <person name="Von Meijenfeldt F.A.B."/>
            <person name="Westbye A.B."/>
            <person name="Yadav S."/>
            <person name="Hopmans E.C."/>
            <person name="Dutilh B.E."/>
            <person name="Sinninghe Damste J.S."/>
        </authorList>
    </citation>
    <scope>NUCLEOTIDE SEQUENCE [LARGE SCALE GENOMIC DNA]</scope>
    <source>
        <strain evidence="7">NIOZ-UU27</strain>
    </source>
</reference>
<dbReference type="PANTHER" id="PTHR11101:SF16">
    <property type="entry name" value="PHOSPHATE TRANSPORTER"/>
    <property type="match status" value="1"/>
</dbReference>
<proteinExistence type="inferred from homology"/>
<evidence type="ECO:0000256" key="3">
    <source>
        <dbReference type="ARBA" id="ARBA00022692"/>
    </source>
</evidence>
<dbReference type="GO" id="GO:0016020">
    <property type="term" value="C:membrane"/>
    <property type="evidence" value="ECO:0007669"/>
    <property type="project" value="UniProtKB-SubCell"/>
</dbReference>
<dbReference type="SUPFAM" id="SSF109755">
    <property type="entry name" value="PhoU-like"/>
    <property type="match status" value="1"/>
</dbReference>
<feature type="transmembrane region" description="Helical" evidence="6">
    <location>
        <begin position="230"/>
        <end position="251"/>
    </location>
</feature>
<protein>
    <recommendedName>
        <fullName evidence="6">Phosphate transporter</fullName>
    </recommendedName>
</protein>
<comment type="caution">
    <text evidence="7">The sequence shown here is derived from an EMBL/GenBank/DDBJ whole genome shotgun (WGS) entry which is preliminary data.</text>
</comment>
<evidence type="ECO:0000313" key="8">
    <source>
        <dbReference type="Proteomes" id="UP000650524"/>
    </source>
</evidence>
<evidence type="ECO:0000256" key="6">
    <source>
        <dbReference type="RuleBase" id="RU363058"/>
    </source>
</evidence>
<dbReference type="PANTHER" id="PTHR11101">
    <property type="entry name" value="PHOSPHATE TRANSPORTER"/>
    <property type="match status" value="1"/>
</dbReference>
<keyword evidence="6" id="KW-0592">Phosphate transport</keyword>
<keyword evidence="5 6" id="KW-0472">Membrane</keyword>
<feature type="transmembrane region" description="Helical" evidence="6">
    <location>
        <begin position="311"/>
        <end position="331"/>
    </location>
</feature>
<comment type="subcellular location">
    <subcellularLocation>
        <location evidence="1 6">Membrane</location>
        <topology evidence="1 6">Multi-pass membrane protein</topology>
    </subcellularLocation>
</comment>
<dbReference type="InterPro" id="IPR038078">
    <property type="entry name" value="PhoU-like_sf"/>
</dbReference>
<dbReference type="AlphaFoldDB" id="A0A8J6N028"/>
<evidence type="ECO:0000256" key="2">
    <source>
        <dbReference type="ARBA" id="ARBA00022448"/>
    </source>
</evidence>
<feature type="transmembrane region" description="Helical" evidence="6">
    <location>
        <begin position="114"/>
        <end position="132"/>
    </location>
</feature>
<dbReference type="Gene3D" id="1.20.58.220">
    <property type="entry name" value="Phosphate transport system protein phou homolog 2, domain 2"/>
    <property type="match status" value="1"/>
</dbReference>
<evidence type="ECO:0000256" key="1">
    <source>
        <dbReference type="ARBA" id="ARBA00004141"/>
    </source>
</evidence>
<comment type="similarity">
    <text evidence="6">Belongs to the inorganic phosphate transporter (PiT) (TC 2.A.20) family.</text>
</comment>
<sequence length="759" mass="84982">MSIEIFFVAVIVLLLFAVLDLIVGVSNDAVNFLNSAIGSKVAPYVVIMVIAGLGILAGVTFSGGMMEVARKGIFHPQFFTMPELITIFMAVMLTDILLLDLFNTYGLPTSTTVSIVFELLGAAVAVSAIKVMQTNGGLAGLGEYINTAKALMIVSGILLSIAVAFFCGALVQFFTRLIFTFDYEKRLRRYGSLWGGVAMATITFFILVKGAKGTSFMTPEAIEWIKTNSLFLLISIFIISAACLQILISFFRVNILKPIVLVGTFALAMAFAANDLVNFIGVPLAGLNAYTTAAASSDPLNITMSALSKKVQSQTGLLLLAGAIMVITLWLSKKARTVTETEIHLGQQEEGTERFESIWLSRTIVRMADSFFGSLRNIVPRDIRKAIGRRIDPHIDKTVAVRDNQPSFDLIRASVNLMVASAVVSFATSMKLPLSTTYVTFMVAMGTSFSDQAWGRESAVYRVTGVLTVIGGWFLTALIAFMVSFIFANIIHYFKVPGFIALVLFAGGMIWKNQKQHKGRVKETEEAKIFNLKKIRDPHMSVSNTFDHLAYLLKAIRESFDVSFDALFEQDIDQLKRQRKKVRQIQLWTNIIMANIFKVLRLLQKEDVSISYKYAQTIRRLQKISDGHRDTIVRSYKHIGNKHRGLLDIQIEELKQIKICILDIILMSETSFKTKEIVDYQNIVDQYQYMRELADQFNQNQIERIRNDTSKTRLSILFYAIIGNCIMMGKQNIKLLEIFNESFKFDAQLSKSYFEVDSP</sequence>
<feature type="transmembrane region" description="Helical" evidence="6">
    <location>
        <begin position="493"/>
        <end position="511"/>
    </location>
</feature>
<feature type="transmembrane region" description="Helical" evidence="6">
    <location>
        <begin position="258"/>
        <end position="280"/>
    </location>
</feature>